<dbReference type="InterPro" id="IPR051791">
    <property type="entry name" value="Pra-immunoreactive"/>
</dbReference>
<dbReference type="PANTHER" id="PTHR36115:SF4">
    <property type="entry name" value="MEMBRANE PROTEIN"/>
    <property type="match status" value="1"/>
</dbReference>
<organism evidence="8 9">
    <name type="scientific">Sulfurovum riftiae</name>
    <dbReference type="NCBI Taxonomy" id="1630136"/>
    <lineage>
        <taxon>Bacteria</taxon>
        <taxon>Pseudomonadati</taxon>
        <taxon>Campylobacterota</taxon>
        <taxon>Epsilonproteobacteria</taxon>
        <taxon>Campylobacterales</taxon>
        <taxon>Sulfurovaceae</taxon>
        <taxon>Sulfurovum</taxon>
    </lineage>
</organism>
<dbReference type="Pfam" id="PF06271">
    <property type="entry name" value="RDD"/>
    <property type="match status" value="1"/>
</dbReference>
<feature type="transmembrane region" description="Helical" evidence="6">
    <location>
        <begin position="63"/>
        <end position="88"/>
    </location>
</feature>
<dbReference type="Proteomes" id="UP000075359">
    <property type="component" value="Unassembled WGS sequence"/>
</dbReference>
<feature type="domain" description="RDD" evidence="7">
    <location>
        <begin position="9"/>
        <end position="144"/>
    </location>
</feature>
<evidence type="ECO:0000259" key="7">
    <source>
        <dbReference type="Pfam" id="PF06271"/>
    </source>
</evidence>
<keyword evidence="4 6" id="KW-1133">Transmembrane helix</keyword>
<dbReference type="GO" id="GO:0005886">
    <property type="term" value="C:plasma membrane"/>
    <property type="evidence" value="ECO:0007669"/>
    <property type="project" value="UniProtKB-SubCell"/>
</dbReference>
<reference evidence="8 9" key="1">
    <citation type="submission" date="2015-11" db="EMBL/GenBank/DDBJ databases">
        <title>Draft genome of Sulfurovum riftiae 1812E, a member of the Epsilonproteobacteria isolated from the tube of the deep-sea hydrothermal vent tubewom Riftia pachyptila.</title>
        <authorList>
            <person name="Vetriani C."/>
            <person name="Giovannelli D."/>
        </authorList>
    </citation>
    <scope>NUCLEOTIDE SEQUENCE [LARGE SCALE GENOMIC DNA]</scope>
    <source>
        <strain evidence="8 9">1812E</strain>
    </source>
</reference>
<evidence type="ECO:0000256" key="5">
    <source>
        <dbReference type="ARBA" id="ARBA00023136"/>
    </source>
</evidence>
<evidence type="ECO:0000256" key="4">
    <source>
        <dbReference type="ARBA" id="ARBA00022989"/>
    </source>
</evidence>
<keyword evidence="9" id="KW-1185">Reference proteome</keyword>
<evidence type="ECO:0000313" key="8">
    <source>
        <dbReference type="EMBL" id="KYJ86265.1"/>
    </source>
</evidence>
<comment type="subcellular location">
    <subcellularLocation>
        <location evidence="1">Cell membrane</location>
        <topology evidence="1">Multi-pass membrane protein</topology>
    </subcellularLocation>
</comment>
<dbReference type="RefSeq" id="WP_067331087.1">
    <property type="nucleotide sequence ID" value="NZ_LNKT01000034.1"/>
</dbReference>
<protein>
    <recommendedName>
        <fullName evidence="7">RDD domain-containing protein</fullName>
    </recommendedName>
</protein>
<proteinExistence type="predicted"/>
<feature type="transmembrane region" description="Helical" evidence="6">
    <location>
        <begin position="109"/>
        <end position="131"/>
    </location>
</feature>
<name>A0A151CFF8_9BACT</name>
<evidence type="ECO:0000256" key="3">
    <source>
        <dbReference type="ARBA" id="ARBA00022692"/>
    </source>
</evidence>
<dbReference type="STRING" id="1630136.AS592_05565"/>
<sequence>MHEISLPIASNGKRIWSFVIDDMVINFFLMIIFSSQMTALMSGVTEVNEESIALVNQFIMDNIAIVLAIKVLYHTLLIWQSGMTLGKYIMKIKAVDMLNGERLSFTQAFWRASVRLISEMFFYVGFLFAFFSPLHQTLHDKLSGCVVIDV</sequence>
<dbReference type="InterPro" id="IPR010432">
    <property type="entry name" value="RDD"/>
</dbReference>
<dbReference type="PANTHER" id="PTHR36115">
    <property type="entry name" value="PROLINE-RICH ANTIGEN HOMOLOG-RELATED"/>
    <property type="match status" value="1"/>
</dbReference>
<dbReference type="AlphaFoldDB" id="A0A151CFF8"/>
<gene>
    <name evidence="8" type="ORF">AS592_05565</name>
</gene>
<keyword evidence="2" id="KW-1003">Cell membrane</keyword>
<comment type="caution">
    <text evidence="8">The sequence shown here is derived from an EMBL/GenBank/DDBJ whole genome shotgun (WGS) entry which is preliminary data.</text>
</comment>
<evidence type="ECO:0000256" key="2">
    <source>
        <dbReference type="ARBA" id="ARBA00022475"/>
    </source>
</evidence>
<keyword evidence="5 6" id="KW-0472">Membrane</keyword>
<dbReference type="OrthoDB" id="5358104at2"/>
<feature type="transmembrane region" description="Helical" evidence="6">
    <location>
        <begin position="23"/>
        <end position="43"/>
    </location>
</feature>
<accession>A0A151CFF8</accession>
<evidence type="ECO:0000256" key="6">
    <source>
        <dbReference type="SAM" id="Phobius"/>
    </source>
</evidence>
<evidence type="ECO:0000313" key="9">
    <source>
        <dbReference type="Proteomes" id="UP000075359"/>
    </source>
</evidence>
<dbReference type="EMBL" id="LNKT01000034">
    <property type="protein sequence ID" value="KYJ86265.1"/>
    <property type="molecule type" value="Genomic_DNA"/>
</dbReference>
<keyword evidence="3 6" id="KW-0812">Transmembrane</keyword>
<evidence type="ECO:0000256" key="1">
    <source>
        <dbReference type="ARBA" id="ARBA00004651"/>
    </source>
</evidence>